<evidence type="ECO:0000313" key="2">
    <source>
        <dbReference type="Proteomes" id="UP000564573"/>
    </source>
</evidence>
<proteinExistence type="predicted"/>
<organism evidence="1 2">
    <name type="scientific">Prauserella sediminis</name>
    <dbReference type="NCBI Taxonomy" id="577680"/>
    <lineage>
        <taxon>Bacteria</taxon>
        <taxon>Bacillati</taxon>
        <taxon>Actinomycetota</taxon>
        <taxon>Actinomycetes</taxon>
        <taxon>Pseudonocardiales</taxon>
        <taxon>Pseudonocardiaceae</taxon>
        <taxon>Prauserella</taxon>
        <taxon>Prauserella salsuginis group</taxon>
    </lineage>
</organism>
<protein>
    <submittedName>
        <fullName evidence="1">Uncharacterized protein</fullName>
    </submittedName>
</protein>
<dbReference type="Proteomes" id="UP000564573">
    <property type="component" value="Unassembled WGS sequence"/>
</dbReference>
<reference evidence="1 2" key="1">
    <citation type="submission" date="2020-08" db="EMBL/GenBank/DDBJ databases">
        <title>Sequencing the genomes of 1000 actinobacteria strains.</title>
        <authorList>
            <person name="Klenk H.-P."/>
        </authorList>
    </citation>
    <scope>NUCLEOTIDE SEQUENCE [LARGE SCALE GENOMIC DNA]</scope>
    <source>
        <strain evidence="1 2">DSM 45267</strain>
    </source>
</reference>
<gene>
    <name evidence="1" type="ORF">FB384_004937</name>
</gene>
<evidence type="ECO:0000313" key="1">
    <source>
        <dbReference type="EMBL" id="MBB3665978.1"/>
    </source>
</evidence>
<sequence>MKEKHAMFETVSQDTVDKLATEIAETEDEIVVEDAGDGWWEVWIRDYGSDRGAYWGVVPGEVLVALNDSPDEYAVDIYNPDGSDWE</sequence>
<accession>A0A839XY37</accession>
<dbReference type="RefSeq" id="WP_183787177.1">
    <property type="nucleotide sequence ID" value="NZ_JACIBS010000009.1"/>
</dbReference>
<dbReference type="AlphaFoldDB" id="A0A839XY37"/>
<keyword evidence="2" id="KW-1185">Reference proteome</keyword>
<comment type="caution">
    <text evidence="1">The sequence shown here is derived from an EMBL/GenBank/DDBJ whole genome shotgun (WGS) entry which is preliminary data.</text>
</comment>
<dbReference type="EMBL" id="JACIBS010000009">
    <property type="protein sequence ID" value="MBB3665978.1"/>
    <property type="molecule type" value="Genomic_DNA"/>
</dbReference>
<name>A0A839XY37_9PSEU</name>